<comment type="caution">
    <text evidence="1">The sequence shown here is derived from an EMBL/GenBank/DDBJ whole genome shotgun (WGS) entry which is preliminary data.</text>
</comment>
<reference evidence="1 2" key="1">
    <citation type="journal article" date="2011" name="Science">
        <title>Drosophila microbiome modulates host developmental and metabolic homeostasis via insulin signaling.</title>
        <authorList>
            <person name="Shin S.C."/>
            <person name="Kim S.H."/>
            <person name="You H."/>
            <person name="Kim B."/>
            <person name="Kim A.C."/>
            <person name="Lee K.A."/>
            <person name="Yoon J.H."/>
            <person name="Ryu J.H."/>
            <person name="Lee W.J."/>
        </authorList>
    </citation>
    <scope>NUCLEOTIDE SEQUENCE [LARGE SCALE GENOMIC DNA]</scope>
    <source>
        <strain evidence="1 2">DM001</strain>
    </source>
</reference>
<name>F1YTZ6_9PROT</name>
<gene>
    <name evidence="1" type="ORF">APO_1295</name>
</gene>
<dbReference type="Proteomes" id="UP000018454">
    <property type="component" value="Unassembled WGS sequence"/>
</dbReference>
<protein>
    <submittedName>
        <fullName evidence="1">Uncharacterized protein</fullName>
    </submittedName>
</protein>
<sequence>MLRLEHQSRKDFFMTDKAPHETSSLFHLAERALKQPKLATKEEVRELANYVLKGGVKAGEAEREVAKKAERNPEGVEASEIESLAKTVITAHS</sequence>
<dbReference type="AlphaFoldDB" id="F1YTZ6"/>
<accession>F1YTZ6</accession>
<evidence type="ECO:0000313" key="1">
    <source>
        <dbReference type="EMBL" id="EGE47663.1"/>
    </source>
</evidence>
<evidence type="ECO:0000313" key="2">
    <source>
        <dbReference type="Proteomes" id="UP000018454"/>
    </source>
</evidence>
<proteinExistence type="predicted"/>
<organism evidence="1 2">
    <name type="scientific">Acetobacter pomorum DM001</name>
    <dbReference type="NCBI Taxonomy" id="945681"/>
    <lineage>
        <taxon>Bacteria</taxon>
        <taxon>Pseudomonadati</taxon>
        <taxon>Pseudomonadota</taxon>
        <taxon>Alphaproteobacteria</taxon>
        <taxon>Acetobacterales</taxon>
        <taxon>Acetobacteraceae</taxon>
        <taxon>Acetobacter</taxon>
    </lineage>
</organism>
<dbReference type="EMBL" id="AEUP01000026">
    <property type="protein sequence ID" value="EGE47663.1"/>
    <property type="molecule type" value="Genomic_DNA"/>
</dbReference>